<feature type="domain" description="Aminotransferase class I/classII large" evidence="3">
    <location>
        <begin position="110"/>
        <end position="484"/>
    </location>
</feature>
<feature type="compositionally biased region" description="Polar residues" evidence="2">
    <location>
        <begin position="1008"/>
        <end position="1019"/>
    </location>
</feature>
<feature type="region of interest" description="Disordered" evidence="2">
    <location>
        <begin position="1852"/>
        <end position="1874"/>
    </location>
</feature>
<feature type="compositionally biased region" description="Polar residues" evidence="2">
    <location>
        <begin position="1511"/>
        <end position="1523"/>
    </location>
</feature>
<feature type="region of interest" description="Disordered" evidence="2">
    <location>
        <begin position="1087"/>
        <end position="1106"/>
    </location>
</feature>
<sequence length="3118" mass="357188">MFLLASITNDLLQYGHERSWRSLGRRHSAVDYAPSCSWSEFTDDPNWLVHRMEPLKNWHSQHLDNNSNMKSTSSVLAKRAQNLLANRELAKTYREVYEDHWNLEQNPQGKINLCTAENTLCEDLLVEKINDPKIWHNLFPTIHHYQPSGGLEWVKTAAADYIDKFVSINGDPSVAKENLVIVPGCAAAYDMIGCCLFEANEAVLAPVPFYVRLADNWGERAHVRVMPVLYNDLNKPTLRPELFQAALGEATLKGIKVKAISLINPNNPLGHVFPEKDVFDVCKWAVSNDLFIIADEVFASTTEYAQRFRSMLSLRHQLGVKHRKKVIWMWGVSKDLCLPGARFAIVHTELEDLQKGLRRLEILQPCSPIAQHLIGHLLRDHTWIQKFHVTKNQRLEENRKFACKKLEDYGIQYLPTDSGLFLFIDFREYIKDDTFEAENVLWKRFTRSGVYMNPGSFMGSVEPGWFRLVISCARSELEEGLRRLHDILLIIEKRQIDRPKSAVPTELKNDQSFIRIQSGDDLMSKVFGLPLPVFGALSTSTDHIEAEYQKIDKTHIDNTPFNILDYVKPQKKDDTAEAFGDSLNSEEEPDFNSGDLKEKNSEGYGKHHEGKHNHSRTSELTIDITTTSEKQKPELLSDTIYNTIFASPTTTVQGGVAKSDNVVQQTSFTSSTSPVQKERFSLSKQYFISKGVTDPEMSESTESKDTEDTMNQLYNEFQIPIPKQKSTVSVQHSKAVNLSDERSPSITEVLARISPPASEPTSLDFEVDGDKASELTVNKKDEKSIEDNYGKPSKEAHYNEDQNEYSVEGKEQSKYFVEEADDQSEYPLETHDKYDNDHRTHQHIQYSNSLLSPTITSSQVSPSTSVITDEEYERIFTPHEALLQHNAVKKSYSAKTNNNNIITDTSVFLKHQDANVQQKMEATLSKEIYQKIFSQRVSSADEVEGREESLDDILADGYKDKDEDIDKVEEITDITKDDEDTSEIKKDSEKIVKGNNFDSVELKEPQKDNQQLEDSQDNSLVEDAQGIPEKPSESSEASNDHNVSSLQNSEANQSSLKEIQPNDPYYVVIHNQNRRHEMDPELWENVFNPPTTSITTTRKVQKTADDSKITTDLAAFSRQQHEQHKRNIGKPTLTDDQLAKVFGIDKKESDYYTSVVNHSLDEASLAPDNKPDLSGLAVDVREEKENNDKVQHDGYQAKPEPQNYQNKSSEDKSNTEEAAILTDAKETTVTTYRQLSGFTESHDLIKAVFSPIQHQKSEEQPKKTYKLADDSNISTDLSAFSRSQHENVKRQIGSPTLTDQELSAVFATQSATDDKLKPEATKDHEEHRNDAKVDYRTHYEAEAVRKDEDKGEKEANPKDSNKEKHKQSEVVSENIENDQLLHQVFSPVASTKTEVTSKKLQKPIDDSKISTDLSAFSKHKNEESRKALGQPTFTDEEIDRIFKDQEREGQQVEVTAENKTVVEDTEAEKDMMPVEQETHDEHKKKKIEKTPAQIQESEKPNELLHQVFSPIPTSHSESTTQVKKLQKPVDDSKITTDLSAFSKRQHEDVKRSVGSPTLTDQQLAEIFEQKQAGHDQCDSNEKAKVAKTTYNSERDVISEDHVGKDQEGKDTREVSEVSERIPSEEEAEYNLQRGQITPEEKVAEEIVNHAFSEKLEDNLSTLDKSNVSTENNKTSTEELPKEEAHKVPIPEESPLSKPSYVQLSLNLDDVFKPEQSYTYEELKKAQQIAKYDSTKDSAITLDTRVFNRKTEEEHHALQPTLSDDKIHEILYPRYVPLGTIKEYSKETDDSNVIHKEDQKSQDDMAFGSFENPILDSKENQYLKDANKSYFEDLIAHPPLTLPKHILQPKESVSDRQSVSSNEHFKSDVSETTEHVRNEDFEEALERIHKLSDSEQKHLNEYSSIDIMNEVFEYKPDPYFAERHNTSIQKTVTAKTNPELSDGTNFPRHEVKEAREKVVSPTLTDDEYRLIFEEPNLVVAPKSEAQYYDKVKKEEDYNQEKNERNTRPTNISIPRTIETPKEEKNYIKEDQTHSNKQQKDEEKEDQNNKKEEKQTVTFGDEKIHHDDLPLTPLPGRRYTDSMFDDNVFELSQEDLDKYGKFIDHNQDSDNDFDYPYSQELTDIDEKGESDTEERKLSPSLQSFEKTELAVRQSVISDDVFHSEQHDQKGHIDTVTGELKPHPKSPRRHKIVGSEDILDDRTSKQTENVTTEGTENSTEGKSDELPQNKSENPTVDQNTEVKQEVNNAKLQKQDQPSPSENKTLSTKLKEGLSNIFTSKKDKKPDSAEEDDDVTYKRMESIDRTAVIEEQNSTSSDAQSPSEYIDKIFESTFRNQESLSDDEALNHQSKDIVDEAIRNVEGEYTRQRAENKDNMRQNVEEKENKRQNLDEQGHLHLESLVDSESEGRQYRITNVMHSPSQNRGTVHQHSNENSSSGQERSSEAYQTHTQGGNGQTRDQDPKELNYQSKNQRQNHKTSQDDSEDHNVRVKDAIKKLNKAEKHATFSGNTTSHYVKSSKHHQSSPANSQQSNNVSRMSSPPMSPLHVDTNYQPLSSSTLKRQDYRERRLNDSGIGMDSYHAPNAITVEFPLIVTSPKEGLVDIKESREQEQTIDDQTGRYGDDTHHDNGIKIVSNKTTEFLKPKNEDSAFSTSMHSELRDHLDHTMTDDSLEHKKRRYVKKREYHKGQYHSPTDRYYYRNMNEYSDSDHLYTDASFEPLSPEQTKPVYHFRPVDFDVTIRSNSPKVRSRSQETVSFKDDSLGNSFENEFGTKVFPQRSKEYDFSHRAQAVPVYHLRQSKSSSALEGSHDFASIIEDYNQHLNRKRAHSPTVSVTTHNRPYSQNQQFHQVHHDLYLERRPGTYYSTSRVGSVVVEHTNVTEIVHDKKDERKSRAELVKTKTTTRVESLEPRELLDTLVFEGEPGLHRNERAEKYVEYRHRRSRAPNTTATRISNYVVHQRDTTEESDSDITDFQRTSSGRYQRGVQTKETIDLCCRMRLIKAVHQGDNGPEQAEYVMCRNPNHADKHDHCNPKRLYAVKRSTIPRTQKPKQYTIGNGNDKITITTTADFGNSIDRISMRRSPNQTWLVSSVQTTNKYNTIERDHFASSSETDASVAKIRSKLY</sequence>
<feature type="region of interest" description="Disordered" evidence="2">
    <location>
        <begin position="2099"/>
        <end position="2140"/>
    </location>
</feature>
<evidence type="ECO:0000313" key="5">
    <source>
        <dbReference type="Proteomes" id="UP000614601"/>
    </source>
</evidence>
<feature type="compositionally biased region" description="Basic and acidic residues" evidence="2">
    <location>
        <begin position="2122"/>
        <end position="2135"/>
    </location>
</feature>
<feature type="compositionally biased region" description="Basic and acidic residues" evidence="2">
    <location>
        <begin position="1596"/>
        <end position="1623"/>
    </location>
</feature>
<feature type="compositionally biased region" description="Basic and acidic residues" evidence="2">
    <location>
        <begin position="1986"/>
        <end position="2005"/>
    </location>
</feature>
<feature type="compositionally biased region" description="Basic and acidic residues" evidence="2">
    <location>
        <begin position="2291"/>
        <end position="2304"/>
    </location>
</feature>
<dbReference type="InterPro" id="IPR004839">
    <property type="entry name" value="Aminotransferase_I/II_large"/>
</dbReference>
<feature type="region of interest" description="Disordered" evidence="2">
    <location>
        <begin position="781"/>
        <end position="805"/>
    </location>
</feature>
<evidence type="ECO:0000313" key="4">
    <source>
        <dbReference type="EMBL" id="CAD5223650.1"/>
    </source>
</evidence>
<comment type="caution">
    <text evidence="4">The sequence shown here is derived from an EMBL/GenBank/DDBJ whole genome shotgun (WGS) entry which is preliminary data.</text>
</comment>
<feature type="region of interest" description="Disordered" evidence="2">
    <location>
        <begin position="996"/>
        <end position="1063"/>
    </location>
</feature>
<dbReference type="PANTHER" id="PTHR43795:SF39">
    <property type="entry name" value="AMINOTRANSFERASE CLASS I_CLASSII DOMAIN-CONTAINING PROTEIN"/>
    <property type="match status" value="1"/>
</dbReference>
<dbReference type="InterPro" id="IPR015421">
    <property type="entry name" value="PyrdxlP-dep_Trfase_major"/>
</dbReference>
<feature type="region of interest" description="Disordered" evidence="2">
    <location>
        <begin position="2602"/>
        <end position="2625"/>
    </location>
</feature>
<feature type="region of interest" description="Disordered" evidence="2">
    <location>
        <begin position="1538"/>
        <end position="1557"/>
    </location>
</feature>
<dbReference type="PANTHER" id="PTHR43795">
    <property type="entry name" value="BIFUNCTIONAL ASPARTATE AMINOTRANSFERASE AND GLUTAMATE/ASPARTATE-PREPHENATE AMINOTRANSFERASE-RELATED"/>
    <property type="match status" value="1"/>
</dbReference>
<feature type="compositionally biased region" description="Basic and acidic residues" evidence="2">
    <location>
        <begin position="781"/>
        <end position="800"/>
    </location>
</feature>
<protein>
    <recommendedName>
        <fullName evidence="3">Aminotransferase class I/classII large domain-containing protein</fullName>
    </recommendedName>
</protein>
<feature type="region of interest" description="Disordered" evidence="2">
    <location>
        <begin position="2495"/>
        <end position="2558"/>
    </location>
</feature>
<gene>
    <name evidence="4" type="ORF">BOKJ2_LOCUS10420</name>
</gene>
<feature type="compositionally biased region" description="Polar residues" evidence="2">
    <location>
        <begin position="2203"/>
        <end position="2215"/>
    </location>
</feature>
<feature type="region of interest" description="Disordered" evidence="2">
    <location>
        <begin position="1278"/>
        <end position="1378"/>
    </location>
</feature>
<dbReference type="Pfam" id="PF00155">
    <property type="entry name" value="Aminotran_1_2"/>
    <property type="match status" value="1"/>
</dbReference>
<feature type="region of interest" description="Disordered" evidence="2">
    <location>
        <begin position="1657"/>
        <end position="1697"/>
    </location>
</feature>
<evidence type="ECO:0000256" key="2">
    <source>
        <dbReference type="SAM" id="MobiDB-lite"/>
    </source>
</evidence>
<dbReference type="SUPFAM" id="SSF53383">
    <property type="entry name" value="PLP-dependent transferases"/>
    <property type="match status" value="1"/>
</dbReference>
<feature type="compositionally biased region" description="Basic and acidic residues" evidence="2">
    <location>
        <begin position="2017"/>
        <end position="2067"/>
    </location>
</feature>
<feature type="compositionally biased region" description="Basic residues" evidence="2">
    <location>
        <begin position="2180"/>
        <end position="2189"/>
    </location>
</feature>
<dbReference type="Proteomes" id="UP000614601">
    <property type="component" value="Unassembled WGS sequence"/>
</dbReference>
<organism evidence="4 5">
    <name type="scientific">Bursaphelenchus okinawaensis</name>
    <dbReference type="NCBI Taxonomy" id="465554"/>
    <lineage>
        <taxon>Eukaryota</taxon>
        <taxon>Metazoa</taxon>
        <taxon>Ecdysozoa</taxon>
        <taxon>Nematoda</taxon>
        <taxon>Chromadorea</taxon>
        <taxon>Rhabditida</taxon>
        <taxon>Tylenchina</taxon>
        <taxon>Tylenchomorpha</taxon>
        <taxon>Aphelenchoidea</taxon>
        <taxon>Aphelenchoididae</taxon>
        <taxon>Bursaphelenchus</taxon>
    </lineage>
</organism>
<feature type="compositionally biased region" description="Polar residues" evidence="2">
    <location>
        <begin position="2225"/>
        <end position="2264"/>
    </location>
</feature>
<dbReference type="InterPro" id="IPR015424">
    <property type="entry name" value="PyrdxlP-dep_Trfase"/>
</dbReference>
<dbReference type="Gene3D" id="3.40.640.10">
    <property type="entry name" value="Type I PLP-dependent aspartate aminotransferase-like (Major domain)"/>
    <property type="match status" value="1"/>
</dbReference>
<dbReference type="Proteomes" id="UP000783686">
    <property type="component" value="Unassembled WGS sequence"/>
</dbReference>
<feature type="region of interest" description="Disordered" evidence="2">
    <location>
        <begin position="1184"/>
        <end position="1216"/>
    </location>
</feature>
<dbReference type="GO" id="GO:0008483">
    <property type="term" value="F:transaminase activity"/>
    <property type="evidence" value="ECO:0007669"/>
    <property type="project" value="TreeGrafter"/>
</dbReference>
<dbReference type="InterPro" id="IPR050478">
    <property type="entry name" value="Ethylene_sulfur-biosynth"/>
</dbReference>
<feature type="compositionally biased region" description="Basic and acidic residues" evidence="2">
    <location>
        <begin position="1862"/>
        <end position="1874"/>
    </location>
</feature>
<feature type="compositionally biased region" description="Polar residues" evidence="2">
    <location>
        <begin position="2307"/>
        <end position="2319"/>
    </location>
</feature>
<dbReference type="EMBL" id="CAJFDH010000005">
    <property type="protein sequence ID" value="CAD5223650.1"/>
    <property type="molecule type" value="Genomic_DNA"/>
</dbReference>
<feature type="compositionally biased region" description="Basic and acidic residues" evidence="2">
    <location>
        <begin position="595"/>
        <end position="607"/>
    </location>
</feature>
<dbReference type="InterPro" id="IPR015422">
    <property type="entry name" value="PyrdxlP-dep_Trfase_small"/>
</dbReference>
<feature type="compositionally biased region" description="Basic and acidic residues" evidence="2">
    <location>
        <begin position="1439"/>
        <end position="1450"/>
    </location>
</feature>
<keyword evidence="1" id="KW-0663">Pyridoxal phosphate</keyword>
<feature type="compositionally biased region" description="Low complexity" evidence="2">
    <location>
        <begin position="2519"/>
        <end position="2531"/>
    </location>
</feature>
<keyword evidence="5" id="KW-1185">Reference proteome</keyword>
<dbReference type="Gene3D" id="3.90.1150.10">
    <property type="entry name" value="Aspartate Aminotransferase, domain 1"/>
    <property type="match status" value="1"/>
</dbReference>
<proteinExistence type="predicted"/>
<dbReference type="OrthoDB" id="5832950at2759"/>
<feature type="compositionally biased region" description="Polar residues" evidence="2">
    <location>
        <begin position="2545"/>
        <end position="2555"/>
    </location>
</feature>
<feature type="compositionally biased region" description="Basic and acidic residues" evidence="2">
    <location>
        <begin position="1675"/>
        <end position="1689"/>
    </location>
</feature>
<evidence type="ECO:0000256" key="1">
    <source>
        <dbReference type="ARBA" id="ARBA00022898"/>
    </source>
</evidence>
<dbReference type="PRINTS" id="PR00753">
    <property type="entry name" value="ACCSYNTHASE"/>
</dbReference>
<feature type="compositionally biased region" description="Basic and acidic residues" evidence="2">
    <location>
        <begin position="2360"/>
        <end position="2406"/>
    </location>
</feature>
<feature type="region of interest" description="Disordered" evidence="2">
    <location>
        <begin position="2360"/>
        <end position="2483"/>
    </location>
</feature>
<feature type="compositionally biased region" description="Polar residues" evidence="2">
    <location>
        <begin position="1658"/>
        <end position="1674"/>
    </location>
</feature>
<feature type="compositionally biased region" description="Polar residues" evidence="2">
    <location>
        <begin position="1293"/>
        <end position="1311"/>
    </location>
</feature>
<feature type="compositionally biased region" description="Basic and acidic residues" evidence="2">
    <location>
        <begin position="1312"/>
        <end position="1368"/>
    </location>
</feature>
<feature type="region of interest" description="Disordered" evidence="2">
    <location>
        <begin position="1596"/>
        <end position="1637"/>
    </location>
</feature>
<name>A0A811L5Z8_9BILA</name>
<feature type="compositionally biased region" description="Basic and acidic residues" evidence="2">
    <location>
        <begin position="2158"/>
        <end position="2170"/>
    </location>
</feature>
<dbReference type="GO" id="GO:0006520">
    <property type="term" value="P:amino acid metabolic process"/>
    <property type="evidence" value="ECO:0007669"/>
    <property type="project" value="TreeGrafter"/>
</dbReference>
<feature type="compositionally biased region" description="Polar residues" evidence="2">
    <location>
        <begin position="1034"/>
        <end position="1057"/>
    </location>
</feature>
<feature type="compositionally biased region" description="Polar residues" evidence="2">
    <location>
        <begin position="1088"/>
        <end position="1098"/>
    </location>
</feature>
<feature type="compositionally biased region" description="Polar residues" evidence="2">
    <location>
        <begin position="2502"/>
        <end position="2511"/>
    </location>
</feature>
<feature type="compositionally biased region" description="Polar residues" evidence="2">
    <location>
        <begin position="2408"/>
        <end position="2447"/>
    </location>
</feature>
<feature type="region of interest" description="Disordered" evidence="2">
    <location>
        <begin position="1511"/>
        <end position="1530"/>
    </location>
</feature>
<dbReference type="CDD" id="cd00609">
    <property type="entry name" value="AAT_like"/>
    <property type="match status" value="1"/>
</dbReference>
<evidence type="ECO:0000259" key="3">
    <source>
        <dbReference type="Pfam" id="PF00155"/>
    </source>
</evidence>
<feature type="region of interest" description="Disordered" evidence="2">
    <location>
        <begin position="575"/>
        <end position="626"/>
    </location>
</feature>
<dbReference type="EMBL" id="CAJFCW020000005">
    <property type="protein sequence ID" value="CAG9118390.1"/>
    <property type="molecule type" value="Genomic_DNA"/>
</dbReference>
<feature type="region of interest" description="Disordered" evidence="2">
    <location>
        <begin position="2158"/>
        <end position="2319"/>
    </location>
</feature>
<feature type="region of interest" description="Disordered" evidence="2">
    <location>
        <begin position="1415"/>
        <end position="1501"/>
    </location>
</feature>
<feature type="compositionally biased region" description="Basic and acidic residues" evidence="2">
    <location>
        <begin position="1468"/>
        <end position="1481"/>
    </location>
</feature>
<feature type="region of interest" description="Disordered" evidence="2">
    <location>
        <begin position="1981"/>
        <end position="2079"/>
    </location>
</feature>
<dbReference type="GO" id="GO:0030170">
    <property type="term" value="F:pyridoxal phosphate binding"/>
    <property type="evidence" value="ECO:0007669"/>
    <property type="project" value="InterPro"/>
</dbReference>
<reference evidence="4" key="1">
    <citation type="submission" date="2020-09" db="EMBL/GenBank/DDBJ databases">
        <authorList>
            <person name="Kikuchi T."/>
        </authorList>
    </citation>
    <scope>NUCLEOTIDE SEQUENCE</scope>
    <source>
        <strain evidence="4">SH1</strain>
    </source>
</reference>
<accession>A0A811L5Z8</accession>